<dbReference type="GeneID" id="25376023"/>
<evidence type="ECO:0000313" key="12">
    <source>
        <dbReference type="EMBL" id="CDJ31867.1"/>
    </source>
</evidence>
<reference evidence="12" key="1">
    <citation type="submission" date="2013-10" db="EMBL/GenBank/DDBJ databases">
        <title>Genomic analysis of the causative agents of coccidiosis in chickens.</title>
        <authorList>
            <person name="Reid A.J."/>
            <person name="Blake D."/>
            <person name="Billington K."/>
            <person name="Browne H."/>
            <person name="Dunn M."/>
            <person name="Hung S."/>
            <person name="Kawahara F."/>
            <person name="Miranda-Saavedra D."/>
            <person name="Mourier T."/>
            <person name="Nagra H."/>
            <person name="Otto T.D."/>
            <person name="Rawlings N."/>
            <person name="Sanchez A."/>
            <person name="Sanders M."/>
            <person name="Subramaniam C."/>
            <person name="Tay Y."/>
            <person name="Dear P."/>
            <person name="Doerig C."/>
            <person name="Gruber A."/>
            <person name="Parkinson J."/>
            <person name="Shirley M."/>
            <person name="Wan K.L."/>
            <person name="Berriman M."/>
            <person name="Tomley F."/>
            <person name="Pain A."/>
        </authorList>
    </citation>
    <scope>NUCLEOTIDE SEQUENCE [LARGE SCALE GENOMIC DNA]</scope>
    <source>
        <strain evidence="12">Houghton</strain>
    </source>
</reference>
<keyword evidence="4" id="KW-0963">Cytoplasm</keyword>
<dbReference type="PANTHER" id="PTHR12786">
    <property type="entry name" value="SPLICING FACTOR SF3A-RELATED"/>
    <property type="match status" value="1"/>
</dbReference>
<evidence type="ECO:0000256" key="3">
    <source>
        <dbReference type="ARBA" id="ARBA00008726"/>
    </source>
</evidence>
<evidence type="ECO:0000256" key="10">
    <source>
        <dbReference type="SAM" id="MobiDB-lite"/>
    </source>
</evidence>
<dbReference type="EMBL" id="HG683639">
    <property type="protein sequence ID" value="CDJ31867.1"/>
    <property type="molecule type" value="Genomic_DNA"/>
</dbReference>
<keyword evidence="13" id="KW-1185">Reference proteome</keyword>
<accession>U6K6R4</accession>
<keyword evidence="8" id="KW-0131">Cell cycle</keyword>
<evidence type="ECO:0000256" key="4">
    <source>
        <dbReference type="ARBA" id="ARBA00022490"/>
    </source>
</evidence>
<dbReference type="GO" id="GO:0008380">
    <property type="term" value="P:RNA splicing"/>
    <property type="evidence" value="ECO:0007669"/>
    <property type="project" value="UniProtKB-KW"/>
</dbReference>
<keyword evidence="9" id="KW-0175">Coiled coil</keyword>
<feature type="compositionally biased region" description="Low complexity" evidence="10">
    <location>
        <begin position="403"/>
        <end position="418"/>
    </location>
</feature>
<dbReference type="OrthoDB" id="547031at2759"/>
<dbReference type="GO" id="GO:0006397">
    <property type="term" value="P:mRNA processing"/>
    <property type="evidence" value="ECO:0007669"/>
    <property type="project" value="UniProtKB-KW"/>
</dbReference>
<name>U6K6R4_9EIME</name>
<gene>
    <name evidence="12" type="ORF">EMH_0010520</name>
</gene>
<dbReference type="InterPro" id="IPR053822">
    <property type="entry name" value="SDE2-like_dom"/>
</dbReference>
<evidence type="ECO:0000256" key="9">
    <source>
        <dbReference type="SAM" id="Coils"/>
    </source>
</evidence>
<evidence type="ECO:0000256" key="2">
    <source>
        <dbReference type="ARBA" id="ARBA00004496"/>
    </source>
</evidence>
<comment type="subcellular location">
    <subcellularLocation>
        <location evidence="2">Cytoplasm</location>
    </subcellularLocation>
    <subcellularLocation>
        <location evidence="1">Nucleus</location>
    </subcellularLocation>
</comment>
<evidence type="ECO:0000256" key="7">
    <source>
        <dbReference type="ARBA" id="ARBA00023242"/>
    </source>
</evidence>
<feature type="compositionally biased region" description="Low complexity" evidence="10">
    <location>
        <begin position="354"/>
        <end position="386"/>
    </location>
</feature>
<comment type="similarity">
    <text evidence="3">Belongs to the SDE2 family.</text>
</comment>
<reference evidence="12" key="2">
    <citation type="submission" date="2013-10" db="EMBL/GenBank/DDBJ databases">
        <authorList>
            <person name="Aslett M."/>
        </authorList>
    </citation>
    <scope>NUCLEOTIDE SEQUENCE [LARGE SCALE GENOMIC DNA]</scope>
    <source>
        <strain evidence="12">Houghton</strain>
    </source>
</reference>
<keyword evidence="6" id="KW-0508">mRNA splicing</keyword>
<dbReference type="Pfam" id="PF22782">
    <property type="entry name" value="SDE2"/>
    <property type="match status" value="1"/>
</dbReference>
<feature type="domain" description="SDE2-like" evidence="11">
    <location>
        <begin position="196"/>
        <end position="288"/>
    </location>
</feature>
<organism evidence="12 13">
    <name type="scientific">Eimeria mitis</name>
    <dbReference type="NCBI Taxonomy" id="44415"/>
    <lineage>
        <taxon>Eukaryota</taxon>
        <taxon>Sar</taxon>
        <taxon>Alveolata</taxon>
        <taxon>Apicomplexa</taxon>
        <taxon>Conoidasida</taxon>
        <taxon>Coccidia</taxon>
        <taxon>Eucoccidiorida</taxon>
        <taxon>Eimeriorina</taxon>
        <taxon>Eimeriidae</taxon>
        <taxon>Eimeria</taxon>
    </lineage>
</organism>
<evidence type="ECO:0000259" key="11">
    <source>
        <dbReference type="Pfam" id="PF22782"/>
    </source>
</evidence>
<evidence type="ECO:0000313" key="13">
    <source>
        <dbReference type="Proteomes" id="UP000030744"/>
    </source>
</evidence>
<evidence type="ECO:0000256" key="1">
    <source>
        <dbReference type="ARBA" id="ARBA00004123"/>
    </source>
</evidence>
<keyword evidence="5" id="KW-0507">mRNA processing</keyword>
<dbReference type="InterPro" id="IPR051421">
    <property type="entry name" value="RNA_Proc_DNA_Dmg_Regulator"/>
</dbReference>
<feature type="compositionally biased region" description="Polar residues" evidence="10">
    <location>
        <begin position="387"/>
        <end position="402"/>
    </location>
</feature>
<dbReference type="GO" id="GO:0005634">
    <property type="term" value="C:nucleus"/>
    <property type="evidence" value="ECO:0007669"/>
    <property type="project" value="UniProtKB-SubCell"/>
</dbReference>
<feature type="region of interest" description="Disordered" evidence="10">
    <location>
        <begin position="343"/>
        <end position="443"/>
    </location>
</feature>
<sequence length="526" mass="55864">MVSLGTVRQTAAPTKAACYLNKEAKASGARGSVHPQFQRNIRPCNVTLLINLPWGGTSVASVPLKDLPLLTAAEAQRLAFVDRRGASAVERLANSTSIQSSPCGLYIPGHFLLSFAAARAGFQTAEAASKLRLLVQQKEVFPHTCLPLETIVGDEAALALATDWGFAAPAAVESTAGETLPSAPLCSLWLLLRLPGGKGGFGALLKKQRRRKRANFSIDACRDLTGRRIRQAQVVTRIKEWMEKKRKEDALVAALTQGTPEKVPESKPTVALDDAFISEQLSLVSEMPSVVAHGVKKQMELRYVCLAIRLGKGQGRKKMEEEQRSRATALQNRELFSQLRDAVELDSEDDQWSDTDGGSVSSVVEEDSASSSNRSSSSDSPSGVTSEASATAGVSSKRTQGGTAATSSQSALASSSDTSRSKLNPACEGSTKKSAAESPRVDPAAAALMQELEQMRLKASAAREKELQRQAEAAAEAARAAALAEQAAAEAAAKVAKEAQQLDVSRFNTAEELAKAVDAAGQYLFI</sequence>
<dbReference type="RefSeq" id="XP_013354432.1">
    <property type="nucleotide sequence ID" value="XM_013498978.1"/>
</dbReference>
<proteinExistence type="inferred from homology"/>
<dbReference type="PANTHER" id="PTHR12786:SF1">
    <property type="entry name" value="SPLICING REGULATOR SDE2"/>
    <property type="match status" value="1"/>
</dbReference>
<evidence type="ECO:0000256" key="8">
    <source>
        <dbReference type="ARBA" id="ARBA00023306"/>
    </source>
</evidence>
<evidence type="ECO:0000256" key="6">
    <source>
        <dbReference type="ARBA" id="ARBA00023187"/>
    </source>
</evidence>
<protein>
    <recommendedName>
        <fullName evidence="11">SDE2-like domain-containing protein</fullName>
    </recommendedName>
</protein>
<dbReference type="AlphaFoldDB" id="U6K6R4"/>
<feature type="coiled-coil region" evidence="9">
    <location>
        <begin position="445"/>
        <end position="477"/>
    </location>
</feature>
<keyword evidence="7" id="KW-0539">Nucleus</keyword>
<dbReference type="GO" id="GO:0005737">
    <property type="term" value="C:cytoplasm"/>
    <property type="evidence" value="ECO:0007669"/>
    <property type="project" value="UniProtKB-SubCell"/>
</dbReference>
<dbReference type="VEuPathDB" id="ToxoDB:EMH_0010520"/>
<dbReference type="Proteomes" id="UP000030744">
    <property type="component" value="Unassembled WGS sequence"/>
</dbReference>
<evidence type="ECO:0000256" key="5">
    <source>
        <dbReference type="ARBA" id="ARBA00022664"/>
    </source>
</evidence>
<feature type="compositionally biased region" description="Acidic residues" evidence="10">
    <location>
        <begin position="344"/>
        <end position="353"/>
    </location>
</feature>